<dbReference type="GO" id="GO:0003729">
    <property type="term" value="F:mRNA binding"/>
    <property type="evidence" value="ECO:0007669"/>
    <property type="project" value="TreeGrafter"/>
</dbReference>
<feature type="repeat" description="PPR" evidence="2">
    <location>
        <begin position="526"/>
        <end position="560"/>
    </location>
</feature>
<evidence type="ECO:0000313" key="5">
    <source>
        <dbReference type="Proteomes" id="UP001147752"/>
    </source>
</evidence>
<reference evidence="4" key="2">
    <citation type="journal article" date="2023" name="IMA Fungus">
        <title>Comparative genomic study of the Penicillium genus elucidates a diverse pangenome and 15 lateral gene transfer events.</title>
        <authorList>
            <person name="Petersen C."/>
            <person name="Sorensen T."/>
            <person name="Nielsen M.R."/>
            <person name="Sondergaard T.E."/>
            <person name="Sorensen J.L."/>
            <person name="Fitzpatrick D.A."/>
            <person name="Frisvad J.C."/>
            <person name="Nielsen K.L."/>
        </authorList>
    </citation>
    <scope>NUCLEOTIDE SEQUENCE</scope>
    <source>
        <strain evidence="4">IBT 3081</strain>
    </source>
</reference>
<proteinExistence type="predicted"/>
<comment type="caution">
    <text evidence="4">The sequence shown here is derived from an EMBL/GenBank/DDBJ whole genome shotgun (WGS) entry which is preliminary data.</text>
</comment>
<dbReference type="NCBIfam" id="TIGR00756">
    <property type="entry name" value="PPR"/>
    <property type="match status" value="1"/>
</dbReference>
<keyword evidence="1" id="KW-0677">Repeat</keyword>
<evidence type="ECO:0000256" key="2">
    <source>
        <dbReference type="PROSITE-ProRule" id="PRU00708"/>
    </source>
</evidence>
<gene>
    <name evidence="4" type="ORF">N7517_006042</name>
</gene>
<dbReference type="Pfam" id="PF13812">
    <property type="entry name" value="PPR_3"/>
    <property type="match status" value="1"/>
</dbReference>
<dbReference type="RefSeq" id="XP_056580022.1">
    <property type="nucleotide sequence ID" value="XM_056723772.1"/>
</dbReference>
<dbReference type="PANTHER" id="PTHR47933">
    <property type="entry name" value="PENTATRICOPEPTIDE REPEAT-CONTAINING PROTEIN 1, MITOCHONDRIAL"/>
    <property type="match status" value="1"/>
</dbReference>
<keyword evidence="5" id="KW-1185">Reference proteome</keyword>
<name>A0A9W9VC60_9EURO</name>
<evidence type="ECO:0000256" key="1">
    <source>
        <dbReference type="ARBA" id="ARBA00022737"/>
    </source>
</evidence>
<dbReference type="InterPro" id="IPR011990">
    <property type="entry name" value="TPR-like_helical_dom_sf"/>
</dbReference>
<dbReference type="GeneID" id="81462955"/>
<sequence>MLERATGSLENAGRRFLRDSNGMIQNPRCLSGHFWKHNGARADAPQWFIALLQASGQRSSPVLSTEHESRESSDEITPLFEFLYPRQAQALGASRLSRSQNRTGFQRRSHLGFSRSYVSISSLRQAASTALSTHEGVSKLAQKPQHLESPDKDGKASASLQAFLQKNGSEFDKAWVLYVAAGSPSKVHPALCAYISKSSKEKERKRAWTLFNEIPPEDRTEIDFKNIIRSQLLSLPAQKPFHLEKICQQAISMPFAQNIISICLMHMVENRQWVKIASLWRSLLDIPENERPLLSSLLDRIDHHHFPGNSLSRHLLAFKMTFSDDFKRVTAAKLDARRDFLRRLVERFVKSEHLVKLTPIPTMLPLLQGYHSLGLVENKHYLSVASVFLFSKQRSEFVKCLLVYRQLRLDSPDAKVDARMIRAITQRLLEFGMTDSMPYFLDEEARFDEDKRPCITSYNDAMGAFSRIGDVQTVRRLFDRFLADHGHPKSARSVTPLLAVHARLGDVGETRRQFDRIPTEFGIPVNTICWNILLLAYATAGDLSGAMSTFSEMRENRVPPDSYTFGTLMGIFAKRGDVEAIRQLLKEAQTSGVQITRPMIDAAVQAYCKNGKLGYAQELVESSWDIAVGGSPLRMWNFLLMRYAFRVSKFSFRRVLDRMGQLGLKPDDMTYAAVMLAYVYAMQVDRARTTLKKMYNAGFEPTEYHYSILLLGYVKQRNRDMVHIISREMQARFGRVGMEGSLLNLRMQILRDVENAKDLQTPVEDIVLENAEKTLSESIANFNANPSPVRTRLSNTLLSTPSEGLAVNESTSEGFVVESFTATHYQRLVEAYGIQGAPEKALQTFAHYMQVRRTAGSSDGDELDSLPIGFIKAIMNAYLETHKYEKVEECWNSIMAGISKHAGTSDLENFLSERSPMSTPPAPVESPLPSMLAIPTTQTEKPKIIHAQRFILDYPLSLYMQSLARRGMFERIHQVVAEVQATGFALTGINWSTYVKMLATSDNYLDNVEAFRLFEEKFIAHFPGWSWFLKGYGVRPMNAPVTLLHLEGRSGATKPRRMMGKLARKHWRKIEPDYMHPNYPTMVQLASALQRLRQKSIIEGNEELANLYEMAPKTVDALAAMPYVPDKYQGTILRGKAVEADISPRPALLLSTHSGALGPVLGPHRPKERSFDDASQEPLRLEEKQNLEPFGNESSLTGLVSSEQLGDLGSLVEILPRADRIDLETTFHDHYTVTTEWKEKAEHYKKVIADELEGGNIPRADAYKRRLRKLQDIGIKRPTPERKLFDKDNRKYTSDTPIQSLFKPISGLHVKAGRTGKERDHVRNRYKGPWTHKEEPSNDS</sequence>
<feature type="repeat" description="PPR" evidence="2">
    <location>
        <begin position="667"/>
        <end position="701"/>
    </location>
</feature>
<organism evidence="4 5">
    <name type="scientific">Penicillium concentricum</name>
    <dbReference type="NCBI Taxonomy" id="293559"/>
    <lineage>
        <taxon>Eukaryota</taxon>
        <taxon>Fungi</taxon>
        <taxon>Dikarya</taxon>
        <taxon>Ascomycota</taxon>
        <taxon>Pezizomycotina</taxon>
        <taxon>Eurotiomycetes</taxon>
        <taxon>Eurotiomycetidae</taxon>
        <taxon>Eurotiales</taxon>
        <taxon>Aspergillaceae</taxon>
        <taxon>Penicillium</taxon>
    </lineage>
</organism>
<feature type="compositionally biased region" description="Basic and acidic residues" evidence="3">
    <location>
        <begin position="145"/>
        <end position="154"/>
    </location>
</feature>
<dbReference type="InterPro" id="IPR002885">
    <property type="entry name" value="PPR_rpt"/>
</dbReference>
<feature type="region of interest" description="Disordered" evidence="3">
    <location>
        <begin position="135"/>
        <end position="154"/>
    </location>
</feature>
<dbReference type="InterPro" id="IPR051240">
    <property type="entry name" value="Mito_RNA-Proc/Resp"/>
</dbReference>
<accession>A0A9W9VC60</accession>
<feature type="repeat" description="PPR" evidence="2">
    <location>
        <begin position="561"/>
        <end position="595"/>
    </location>
</feature>
<dbReference type="OrthoDB" id="1882346at2759"/>
<feature type="compositionally biased region" description="Basic and acidic residues" evidence="3">
    <location>
        <begin position="1331"/>
        <end position="1340"/>
    </location>
</feature>
<reference evidence="4" key="1">
    <citation type="submission" date="2022-12" db="EMBL/GenBank/DDBJ databases">
        <authorList>
            <person name="Petersen C."/>
        </authorList>
    </citation>
    <scope>NUCLEOTIDE SEQUENCE</scope>
    <source>
        <strain evidence="4">IBT 3081</strain>
    </source>
</reference>
<dbReference type="Gene3D" id="1.25.40.10">
    <property type="entry name" value="Tetratricopeptide repeat domain"/>
    <property type="match status" value="2"/>
</dbReference>
<dbReference type="Pfam" id="PF13041">
    <property type="entry name" value="PPR_2"/>
    <property type="match status" value="1"/>
</dbReference>
<feature type="region of interest" description="Disordered" evidence="3">
    <location>
        <begin position="1304"/>
        <end position="1340"/>
    </location>
</feature>
<protein>
    <submittedName>
        <fullName evidence="4">Tetratricopeptide-like helical</fullName>
    </submittedName>
</protein>
<dbReference type="PROSITE" id="PS51375">
    <property type="entry name" value="PPR"/>
    <property type="match status" value="3"/>
</dbReference>
<dbReference type="Proteomes" id="UP001147752">
    <property type="component" value="Unassembled WGS sequence"/>
</dbReference>
<evidence type="ECO:0000256" key="3">
    <source>
        <dbReference type="SAM" id="MobiDB-lite"/>
    </source>
</evidence>
<dbReference type="EMBL" id="JAPZBT010000002">
    <property type="protein sequence ID" value="KAJ5374036.1"/>
    <property type="molecule type" value="Genomic_DNA"/>
</dbReference>
<evidence type="ECO:0000313" key="4">
    <source>
        <dbReference type="EMBL" id="KAJ5374036.1"/>
    </source>
</evidence>